<dbReference type="OrthoDB" id="10547888at2759"/>
<accession>A0A8H6G0K6</accession>
<comment type="caution">
    <text evidence="3">The sequence shown here is derived from an EMBL/GenBank/DDBJ whole genome shotgun (WGS) entry which is preliminary data.</text>
</comment>
<feature type="chain" id="PRO_5034781113" evidence="2">
    <location>
        <begin position="22"/>
        <end position="235"/>
    </location>
</feature>
<evidence type="ECO:0000256" key="1">
    <source>
        <dbReference type="SAM" id="MobiDB-lite"/>
    </source>
</evidence>
<feature type="compositionally biased region" description="Gly residues" evidence="1">
    <location>
        <begin position="168"/>
        <end position="190"/>
    </location>
</feature>
<evidence type="ECO:0000256" key="2">
    <source>
        <dbReference type="SAM" id="SignalP"/>
    </source>
</evidence>
<proteinExistence type="predicted"/>
<feature type="region of interest" description="Disordered" evidence="1">
    <location>
        <begin position="166"/>
        <end position="209"/>
    </location>
</feature>
<dbReference type="Proteomes" id="UP000578531">
    <property type="component" value="Unassembled WGS sequence"/>
</dbReference>
<protein>
    <submittedName>
        <fullName evidence="3">Uncharacterized protein</fullName>
    </submittedName>
</protein>
<gene>
    <name evidence="3" type="ORF">HO173_003820</name>
</gene>
<dbReference type="GeneID" id="59285486"/>
<feature type="signal peptide" evidence="2">
    <location>
        <begin position="1"/>
        <end position="21"/>
    </location>
</feature>
<evidence type="ECO:0000313" key="3">
    <source>
        <dbReference type="EMBL" id="KAF6238186.1"/>
    </source>
</evidence>
<evidence type="ECO:0000313" key="4">
    <source>
        <dbReference type="Proteomes" id="UP000578531"/>
    </source>
</evidence>
<name>A0A8H6G0K6_9LECA</name>
<reference evidence="3 4" key="1">
    <citation type="journal article" date="2020" name="Genomics">
        <title>Complete, high-quality genomes from long-read metagenomic sequencing of two wolf lichen thalli reveals enigmatic genome architecture.</title>
        <authorList>
            <person name="McKenzie S.K."/>
            <person name="Walston R.F."/>
            <person name="Allen J.L."/>
        </authorList>
    </citation>
    <scope>NUCLEOTIDE SEQUENCE [LARGE SCALE GENOMIC DNA]</scope>
    <source>
        <strain evidence="3">WasteWater2</strain>
    </source>
</reference>
<dbReference type="RefSeq" id="XP_037167500.1">
    <property type="nucleotide sequence ID" value="XM_037305745.1"/>
</dbReference>
<keyword evidence="2" id="KW-0732">Signal</keyword>
<sequence>MFAKTAFVCALFAASAQVAVAQAVVQPACFMKVFSSFQTASPGHYAADQKTLCCKEAAEFKSRIQSDLCPSGDQAAALSSYKTACEEAGYGSCSNSTSSLASASGTASPSASSNSSAPYPVVYTSTSTYFDKECSCTKTTAVVTSGVAGATGLATGTGASGPFATGTAGSGSSSGSGSGSSSGSGSGSGAASGSPITPVSPSKTGSGPSFTGAATKNVGSVAAGLLAVAGIAMAL</sequence>
<feature type="compositionally biased region" description="Polar residues" evidence="1">
    <location>
        <begin position="195"/>
        <end position="209"/>
    </location>
</feature>
<organism evidence="3 4">
    <name type="scientific">Letharia columbiana</name>
    <dbReference type="NCBI Taxonomy" id="112416"/>
    <lineage>
        <taxon>Eukaryota</taxon>
        <taxon>Fungi</taxon>
        <taxon>Dikarya</taxon>
        <taxon>Ascomycota</taxon>
        <taxon>Pezizomycotina</taxon>
        <taxon>Lecanoromycetes</taxon>
        <taxon>OSLEUM clade</taxon>
        <taxon>Lecanoromycetidae</taxon>
        <taxon>Lecanorales</taxon>
        <taxon>Lecanorineae</taxon>
        <taxon>Parmeliaceae</taxon>
        <taxon>Letharia</taxon>
    </lineage>
</organism>
<dbReference type="EMBL" id="JACCJC010000011">
    <property type="protein sequence ID" value="KAF6238186.1"/>
    <property type="molecule type" value="Genomic_DNA"/>
</dbReference>
<keyword evidence="4" id="KW-1185">Reference proteome</keyword>
<dbReference type="AlphaFoldDB" id="A0A8H6G0K6"/>